<sequence>MMNSYKLCLPREHFL</sequence>
<accession>A0A2P2L5Z5</accession>
<dbReference type="EMBL" id="GGEC01032903">
    <property type="protein sequence ID" value="MBX13387.1"/>
    <property type="molecule type" value="Transcribed_RNA"/>
</dbReference>
<protein>
    <submittedName>
        <fullName evidence="1">Uncharacterized protein</fullName>
    </submittedName>
</protein>
<name>A0A2P2L5Z5_RHIMU</name>
<reference evidence="1" key="1">
    <citation type="submission" date="2018-02" db="EMBL/GenBank/DDBJ databases">
        <title>Rhizophora mucronata_Transcriptome.</title>
        <authorList>
            <person name="Meera S.P."/>
            <person name="Sreeshan A."/>
            <person name="Augustine A."/>
        </authorList>
    </citation>
    <scope>NUCLEOTIDE SEQUENCE</scope>
    <source>
        <tissue evidence="1">Leaf</tissue>
    </source>
</reference>
<organism evidence="1">
    <name type="scientific">Rhizophora mucronata</name>
    <name type="common">Asiatic mangrove</name>
    <dbReference type="NCBI Taxonomy" id="61149"/>
    <lineage>
        <taxon>Eukaryota</taxon>
        <taxon>Viridiplantae</taxon>
        <taxon>Streptophyta</taxon>
        <taxon>Embryophyta</taxon>
        <taxon>Tracheophyta</taxon>
        <taxon>Spermatophyta</taxon>
        <taxon>Magnoliopsida</taxon>
        <taxon>eudicotyledons</taxon>
        <taxon>Gunneridae</taxon>
        <taxon>Pentapetalae</taxon>
        <taxon>rosids</taxon>
        <taxon>fabids</taxon>
        <taxon>Malpighiales</taxon>
        <taxon>Rhizophoraceae</taxon>
        <taxon>Rhizophora</taxon>
    </lineage>
</organism>
<evidence type="ECO:0000313" key="1">
    <source>
        <dbReference type="EMBL" id="MBX13387.1"/>
    </source>
</evidence>
<proteinExistence type="predicted"/>